<sequence>MSGQFNENMWEQDSHSDWGTGSSQSQQSQYQFYNSGNDMVLNADQLSFQQSNYDSPGQADYSTQSAAKMSFFYDQPTHYEQPMDNFAPSDQFNFENEPPLLEELEIYPDLIAKKIQSVLNPFRKGPPVPDHDLGGPLIFCLLFGVTTFFSAGRINFSYVYGIAMSSCIFMYLLLILMCQRERPSLMAVASVMGYGLIPVVGLSALGIFLRLTNSVGVGLAFLAIGWSALAASKEFTSMTGDDQRLLIAYPCAILYGVFTLLVIF</sequence>
<keyword evidence="5 7" id="KW-0472">Membrane</keyword>
<dbReference type="Proteomes" id="UP001307889">
    <property type="component" value="Chromosome 3"/>
</dbReference>
<gene>
    <name evidence="8" type="ORF">NTJ_05114</name>
</gene>
<evidence type="ECO:0000256" key="6">
    <source>
        <dbReference type="SAM" id="MobiDB-lite"/>
    </source>
</evidence>
<feature type="transmembrane region" description="Helical" evidence="7">
    <location>
        <begin position="158"/>
        <end position="178"/>
    </location>
</feature>
<evidence type="ECO:0000313" key="9">
    <source>
        <dbReference type="Proteomes" id="UP001307889"/>
    </source>
</evidence>
<comment type="subcellular location">
    <subcellularLocation>
        <location evidence="1">Membrane</location>
        <topology evidence="1">Multi-pass membrane protein</topology>
    </subcellularLocation>
</comment>
<feature type="transmembrane region" description="Helical" evidence="7">
    <location>
        <begin position="185"/>
        <end position="209"/>
    </location>
</feature>
<comment type="similarity">
    <text evidence="2">Belongs to the YIP1 family.</text>
</comment>
<protein>
    <submittedName>
        <fullName evidence="8">Yip1 domain family member</fullName>
    </submittedName>
</protein>
<feature type="region of interest" description="Disordered" evidence="6">
    <location>
        <begin position="1"/>
        <end position="27"/>
    </location>
</feature>
<evidence type="ECO:0000256" key="1">
    <source>
        <dbReference type="ARBA" id="ARBA00004141"/>
    </source>
</evidence>
<evidence type="ECO:0000256" key="3">
    <source>
        <dbReference type="ARBA" id="ARBA00022692"/>
    </source>
</evidence>
<evidence type="ECO:0000256" key="7">
    <source>
        <dbReference type="SAM" id="Phobius"/>
    </source>
</evidence>
<dbReference type="PANTHER" id="PTHR21236:SF2">
    <property type="entry name" value="PROTEIN YIPF"/>
    <property type="match status" value="1"/>
</dbReference>
<keyword evidence="4 7" id="KW-1133">Transmembrane helix</keyword>
<keyword evidence="9" id="KW-1185">Reference proteome</keyword>
<feature type="transmembrane region" description="Helical" evidence="7">
    <location>
        <begin position="215"/>
        <end position="232"/>
    </location>
</feature>
<evidence type="ECO:0000256" key="5">
    <source>
        <dbReference type="ARBA" id="ARBA00023136"/>
    </source>
</evidence>
<evidence type="ECO:0000313" key="8">
    <source>
        <dbReference type="EMBL" id="BES92306.1"/>
    </source>
</evidence>
<reference evidence="8 9" key="1">
    <citation type="submission" date="2023-09" db="EMBL/GenBank/DDBJ databases">
        <title>Nesidiocoris tenuis whole genome shotgun sequence.</title>
        <authorList>
            <person name="Shibata T."/>
            <person name="Shimoda M."/>
            <person name="Kobayashi T."/>
            <person name="Uehara T."/>
        </authorList>
    </citation>
    <scope>NUCLEOTIDE SEQUENCE [LARGE SCALE GENOMIC DNA]</scope>
    <source>
        <strain evidence="8 9">Japan</strain>
    </source>
</reference>
<proteinExistence type="inferred from homology"/>
<dbReference type="EMBL" id="AP028911">
    <property type="protein sequence ID" value="BES92306.1"/>
    <property type="molecule type" value="Genomic_DNA"/>
</dbReference>
<organism evidence="8 9">
    <name type="scientific">Nesidiocoris tenuis</name>
    <dbReference type="NCBI Taxonomy" id="355587"/>
    <lineage>
        <taxon>Eukaryota</taxon>
        <taxon>Metazoa</taxon>
        <taxon>Ecdysozoa</taxon>
        <taxon>Arthropoda</taxon>
        <taxon>Hexapoda</taxon>
        <taxon>Insecta</taxon>
        <taxon>Pterygota</taxon>
        <taxon>Neoptera</taxon>
        <taxon>Paraneoptera</taxon>
        <taxon>Hemiptera</taxon>
        <taxon>Heteroptera</taxon>
        <taxon>Panheteroptera</taxon>
        <taxon>Cimicomorpha</taxon>
        <taxon>Miridae</taxon>
        <taxon>Dicyphina</taxon>
        <taxon>Nesidiocoris</taxon>
    </lineage>
</organism>
<dbReference type="InterPro" id="IPR045231">
    <property type="entry name" value="Yip1/4-like"/>
</dbReference>
<dbReference type="PANTHER" id="PTHR21236">
    <property type="entry name" value="GOLGI MEMBRANE PROTEIN YIP1"/>
    <property type="match status" value="1"/>
</dbReference>
<accession>A0ABN7AJ68</accession>
<keyword evidence="3 7" id="KW-0812">Transmembrane</keyword>
<evidence type="ECO:0000256" key="4">
    <source>
        <dbReference type="ARBA" id="ARBA00022989"/>
    </source>
</evidence>
<feature type="compositionally biased region" description="Polar residues" evidence="6">
    <location>
        <begin position="1"/>
        <end position="21"/>
    </location>
</feature>
<feature type="transmembrane region" description="Helical" evidence="7">
    <location>
        <begin position="244"/>
        <end position="263"/>
    </location>
</feature>
<evidence type="ECO:0000256" key="2">
    <source>
        <dbReference type="ARBA" id="ARBA00010596"/>
    </source>
</evidence>
<name>A0ABN7AJ68_9HEMI</name>